<keyword evidence="1" id="KW-1133">Transmembrane helix</keyword>
<reference evidence="3" key="1">
    <citation type="journal article" date="2019" name="Int. J. Syst. Evol. Microbiol.">
        <title>The Global Catalogue of Microorganisms (GCM) 10K type strain sequencing project: providing services to taxonomists for standard genome sequencing and annotation.</title>
        <authorList>
            <consortium name="The Broad Institute Genomics Platform"/>
            <consortium name="The Broad Institute Genome Sequencing Center for Infectious Disease"/>
            <person name="Wu L."/>
            <person name="Ma J."/>
        </authorList>
    </citation>
    <scope>NUCLEOTIDE SEQUENCE [LARGE SCALE GENOMIC DNA]</scope>
    <source>
        <strain evidence="3">CECT 7297</strain>
    </source>
</reference>
<feature type="transmembrane region" description="Helical" evidence="1">
    <location>
        <begin position="28"/>
        <end position="50"/>
    </location>
</feature>
<accession>A0ABV8QGE4</accession>
<sequence>MSNKKCEPWHEFWDDRWEAYRDFFQLIIVRYLIIWFSVVPVVAGIVSQLPSPLVIEFANVTHEIELIMPFNWQLMWLSSLFFVFALAIYKIFCPKFIQEYNNFTDYNSFGHHPRWLVWQAHKLLKKLDNCNKEKFFKRLWDKGYLEEVKRKGLAELCKKPIVAKKETFIVFKVSGIAYRFGMPTNKVDQENEPEKDVFYEIFGRYSQSKKPARVTIKLFLLVSLVLFLIVVGQHVWNGSLFVWDWAQGFINEAV</sequence>
<dbReference type="RefSeq" id="WP_379886617.1">
    <property type="nucleotide sequence ID" value="NZ_JBHSDI010000011.1"/>
</dbReference>
<keyword evidence="1" id="KW-0812">Transmembrane</keyword>
<protein>
    <submittedName>
        <fullName evidence="2">Uncharacterized protein</fullName>
    </submittedName>
</protein>
<keyword evidence="1" id="KW-0472">Membrane</keyword>
<organism evidence="2 3">
    <name type="scientific">Marinobacter lacisalsi</name>
    <dbReference type="NCBI Taxonomy" id="475979"/>
    <lineage>
        <taxon>Bacteria</taxon>
        <taxon>Pseudomonadati</taxon>
        <taxon>Pseudomonadota</taxon>
        <taxon>Gammaproteobacteria</taxon>
        <taxon>Pseudomonadales</taxon>
        <taxon>Marinobacteraceae</taxon>
        <taxon>Marinobacter</taxon>
    </lineage>
</organism>
<evidence type="ECO:0000256" key="1">
    <source>
        <dbReference type="SAM" id="Phobius"/>
    </source>
</evidence>
<comment type="caution">
    <text evidence="2">The sequence shown here is derived from an EMBL/GenBank/DDBJ whole genome shotgun (WGS) entry which is preliminary data.</text>
</comment>
<feature type="transmembrane region" description="Helical" evidence="1">
    <location>
        <begin position="70"/>
        <end position="92"/>
    </location>
</feature>
<evidence type="ECO:0000313" key="2">
    <source>
        <dbReference type="EMBL" id="MFC4259074.1"/>
    </source>
</evidence>
<feature type="transmembrane region" description="Helical" evidence="1">
    <location>
        <begin position="214"/>
        <end position="236"/>
    </location>
</feature>
<dbReference type="EMBL" id="JBHSDI010000011">
    <property type="protein sequence ID" value="MFC4259074.1"/>
    <property type="molecule type" value="Genomic_DNA"/>
</dbReference>
<gene>
    <name evidence="2" type="ORF">ACFOZ5_08545</name>
</gene>
<proteinExistence type="predicted"/>
<dbReference type="Proteomes" id="UP001595798">
    <property type="component" value="Unassembled WGS sequence"/>
</dbReference>
<evidence type="ECO:0000313" key="3">
    <source>
        <dbReference type="Proteomes" id="UP001595798"/>
    </source>
</evidence>
<name>A0ABV8QGE4_9GAMM</name>
<keyword evidence="3" id="KW-1185">Reference proteome</keyword>